<evidence type="ECO:0000256" key="3">
    <source>
        <dbReference type="PROSITE-ProRule" id="PRU00023"/>
    </source>
</evidence>
<dbReference type="PROSITE" id="PS50088">
    <property type="entry name" value="ANK_REPEAT"/>
    <property type="match status" value="1"/>
</dbReference>
<proteinExistence type="predicted"/>
<feature type="compositionally biased region" description="Low complexity" evidence="4">
    <location>
        <begin position="238"/>
        <end position="253"/>
    </location>
</feature>
<evidence type="ECO:0000313" key="5">
    <source>
        <dbReference type="EMBL" id="BBB15292.1"/>
    </source>
</evidence>
<dbReference type="InterPro" id="IPR036770">
    <property type="entry name" value="Ankyrin_rpt-contain_sf"/>
</dbReference>
<keyword evidence="2 3" id="KW-0040">ANK repeat</keyword>
<dbReference type="AlphaFoldDB" id="A0A2Z5V4C3"/>
<evidence type="ECO:0000256" key="4">
    <source>
        <dbReference type="SAM" id="MobiDB-lite"/>
    </source>
</evidence>
<evidence type="ECO:0000256" key="2">
    <source>
        <dbReference type="ARBA" id="ARBA00023043"/>
    </source>
</evidence>
<dbReference type="Gene3D" id="1.25.40.20">
    <property type="entry name" value="Ankyrin repeat-containing domain"/>
    <property type="match status" value="1"/>
</dbReference>
<dbReference type="RefSeq" id="WP_126322759.1">
    <property type="nucleotide sequence ID" value="NZ_AP018005.1"/>
</dbReference>
<organism evidence="5 6">
    <name type="scientific">Candidatus Rickettsiella viridis</name>
    <dbReference type="NCBI Taxonomy" id="676208"/>
    <lineage>
        <taxon>Bacteria</taxon>
        <taxon>Pseudomonadati</taxon>
        <taxon>Pseudomonadota</taxon>
        <taxon>Gammaproteobacteria</taxon>
        <taxon>Legionellales</taxon>
        <taxon>Coxiellaceae</taxon>
        <taxon>Rickettsiella</taxon>
    </lineage>
</organism>
<keyword evidence="6" id="KW-1185">Reference proteome</keyword>
<dbReference type="PANTHER" id="PTHR24198:SF165">
    <property type="entry name" value="ANKYRIN REPEAT-CONTAINING PROTEIN-RELATED"/>
    <property type="match status" value="1"/>
</dbReference>
<dbReference type="Proteomes" id="UP000282483">
    <property type="component" value="Chromosome"/>
</dbReference>
<evidence type="ECO:0000313" key="6">
    <source>
        <dbReference type="Proteomes" id="UP000282483"/>
    </source>
</evidence>
<dbReference type="SUPFAM" id="SSF48403">
    <property type="entry name" value="Ankyrin repeat"/>
    <property type="match status" value="1"/>
</dbReference>
<protein>
    <submittedName>
        <fullName evidence="5">Ankyrin repeat domain protein</fullName>
    </submittedName>
</protein>
<dbReference type="KEGG" id="rvi:RVIR1_08030"/>
<feature type="region of interest" description="Disordered" evidence="4">
    <location>
        <begin position="224"/>
        <end position="263"/>
    </location>
</feature>
<evidence type="ECO:0000256" key="1">
    <source>
        <dbReference type="ARBA" id="ARBA00022737"/>
    </source>
</evidence>
<reference evidence="5 6" key="1">
    <citation type="submission" date="2017-03" db="EMBL/GenBank/DDBJ databases">
        <title>The genome sequence of Candidatus Rickettsiella viridis.</title>
        <authorList>
            <person name="Nikoh N."/>
            <person name="Tsuchida T."/>
            <person name="Yamaguchi K."/>
            <person name="Maeda T."/>
            <person name="Shigenobu S."/>
            <person name="Fukatsu T."/>
        </authorList>
    </citation>
    <scope>NUCLEOTIDE SEQUENCE [LARGE SCALE GENOMIC DNA]</scope>
    <source>
        <strain evidence="5 6">Ap-RA04</strain>
    </source>
</reference>
<keyword evidence="1" id="KW-0677">Repeat</keyword>
<dbReference type="OrthoDB" id="5642779at2"/>
<gene>
    <name evidence="5" type="ORF">RVIR1_08030</name>
</gene>
<accession>A0A2Z5V4C3</accession>
<dbReference type="SMART" id="SM00248">
    <property type="entry name" value="ANK"/>
    <property type="match status" value="3"/>
</dbReference>
<dbReference type="Pfam" id="PF12796">
    <property type="entry name" value="Ank_2"/>
    <property type="match status" value="1"/>
</dbReference>
<sequence>MLLDAGADAVVDTLSERGDAVIHNVLENDTEDNDLLKRLIEVGANINIPDKKGCTLLHLNVLYYKSEIANKMLLVHGADYLIEDENGMTALQYAAKTGFYPLIDELIKVKLSKRSAASIDEIVKIFKIILLENPRLLKPKALLQSVSSLEDYLANEWDSLQQELQLIKDEKIGDSKYSLYDALICYKIFSNTKVLASINDDTLKRFPNFLNEIKTLKKHMRKREASPLGMASKKFKLSTAESLSDRSLSSTSEESQDKTFKPA</sequence>
<dbReference type="EMBL" id="AP018005">
    <property type="protein sequence ID" value="BBB15292.1"/>
    <property type="molecule type" value="Genomic_DNA"/>
</dbReference>
<dbReference type="InterPro" id="IPR002110">
    <property type="entry name" value="Ankyrin_rpt"/>
</dbReference>
<name>A0A2Z5V4C3_9COXI</name>
<feature type="repeat" description="ANK" evidence="3">
    <location>
        <begin position="17"/>
        <end position="51"/>
    </location>
</feature>
<dbReference type="PANTHER" id="PTHR24198">
    <property type="entry name" value="ANKYRIN REPEAT AND PROTEIN KINASE DOMAIN-CONTAINING PROTEIN"/>
    <property type="match status" value="1"/>
</dbReference>